<dbReference type="AlphaFoldDB" id="A0A0L1JT63"/>
<evidence type="ECO:0000313" key="2">
    <source>
        <dbReference type="EMBL" id="KNG94907.1"/>
    </source>
</evidence>
<dbReference type="RefSeq" id="WP_050529899.1">
    <property type="nucleotide sequence ID" value="NZ_AQQZ01000002.1"/>
</dbReference>
<protein>
    <submittedName>
        <fullName evidence="2">Alkylhydroperoxidase</fullName>
    </submittedName>
</protein>
<comment type="caution">
    <text evidence="2">The sequence shown here is derived from an EMBL/GenBank/DDBJ whole genome shotgun (WGS) entry which is preliminary data.</text>
</comment>
<dbReference type="NCBIfam" id="TIGR00778">
    <property type="entry name" value="ahpD_dom"/>
    <property type="match status" value="1"/>
</dbReference>
<dbReference type="Proteomes" id="UP000036938">
    <property type="component" value="Unassembled WGS sequence"/>
</dbReference>
<keyword evidence="3" id="KW-1185">Reference proteome</keyword>
<dbReference type="PANTHER" id="PTHR35446:SF2">
    <property type="entry name" value="CARBOXYMUCONOLACTONE DECARBOXYLASE-LIKE DOMAIN-CONTAINING PROTEIN"/>
    <property type="match status" value="1"/>
</dbReference>
<sequence length="131" mass="14042">MAVVTLLSDDEMSAEARAVLDDIRAVRGSDFINNFWRALAHDPALLAATWARLKDVMAPGALDPLVKEMLYVAVSTANACSYCIHSHTAAARAKGMSEAQYGELLAVIGMAMQTNGLVTAMQVPVDEAFRS</sequence>
<keyword evidence="2" id="KW-0560">Oxidoreductase</keyword>
<accession>A0A0L1JT63</accession>
<dbReference type="STRING" id="1317121.ATO11_05945"/>
<evidence type="ECO:0000313" key="3">
    <source>
        <dbReference type="Proteomes" id="UP000036938"/>
    </source>
</evidence>
<reference evidence="2 3" key="1">
    <citation type="journal article" date="2015" name="Int. J. Syst. Evol. Microbiol.">
        <title>Aestuariivita atlantica sp. nov., isolated from deep sea sediment of the Atlantic Ocean.</title>
        <authorList>
            <person name="Li G."/>
            <person name="Lai Q."/>
            <person name="Du Y."/>
            <person name="Liu X."/>
            <person name="Sun F."/>
            <person name="Shao Z."/>
        </authorList>
    </citation>
    <scope>NUCLEOTIDE SEQUENCE [LARGE SCALE GENOMIC DNA]</scope>
    <source>
        <strain evidence="2 3">22II-S11-z3</strain>
    </source>
</reference>
<dbReference type="InterPro" id="IPR004675">
    <property type="entry name" value="AhpD_core"/>
</dbReference>
<dbReference type="InterPro" id="IPR029032">
    <property type="entry name" value="AhpD-like"/>
</dbReference>
<dbReference type="InterPro" id="IPR003779">
    <property type="entry name" value="CMD-like"/>
</dbReference>
<keyword evidence="2" id="KW-0575">Peroxidase</keyword>
<dbReference type="Pfam" id="PF02627">
    <property type="entry name" value="CMD"/>
    <property type="match status" value="1"/>
</dbReference>
<gene>
    <name evidence="2" type="ORF">ATO11_05945</name>
</gene>
<dbReference type="GO" id="GO:0051920">
    <property type="term" value="F:peroxiredoxin activity"/>
    <property type="evidence" value="ECO:0007669"/>
    <property type="project" value="InterPro"/>
</dbReference>
<feature type="domain" description="Carboxymuconolactone decarboxylase-like" evidence="1">
    <location>
        <begin position="43"/>
        <end position="123"/>
    </location>
</feature>
<dbReference type="Gene3D" id="1.20.1290.10">
    <property type="entry name" value="AhpD-like"/>
    <property type="match status" value="1"/>
</dbReference>
<organism evidence="2 3">
    <name type="scientific">Pseudaestuariivita atlantica</name>
    <dbReference type="NCBI Taxonomy" id="1317121"/>
    <lineage>
        <taxon>Bacteria</taxon>
        <taxon>Pseudomonadati</taxon>
        <taxon>Pseudomonadota</taxon>
        <taxon>Alphaproteobacteria</taxon>
        <taxon>Rhodobacterales</taxon>
        <taxon>Paracoccaceae</taxon>
        <taxon>Pseudaestuariivita</taxon>
    </lineage>
</organism>
<dbReference type="EMBL" id="AQQZ01000002">
    <property type="protein sequence ID" value="KNG94907.1"/>
    <property type="molecule type" value="Genomic_DNA"/>
</dbReference>
<dbReference type="PANTHER" id="PTHR35446">
    <property type="entry name" value="SI:CH211-175M2.5"/>
    <property type="match status" value="1"/>
</dbReference>
<proteinExistence type="predicted"/>
<name>A0A0L1JT63_9RHOB</name>
<dbReference type="SUPFAM" id="SSF69118">
    <property type="entry name" value="AhpD-like"/>
    <property type="match status" value="1"/>
</dbReference>
<evidence type="ECO:0000259" key="1">
    <source>
        <dbReference type="Pfam" id="PF02627"/>
    </source>
</evidence>
<dbReference type="OrthoDB" id="9801997at2"/>
<dbReference type="PATRIC" id="fig|1317121.7.peg.1569"/>